<gene>
    <name evidence="1" type="ORF">J4E00_00360</name>
</gene>
<dbReference type="RefSeq" id="WP_208173021.1">
    <property type="nucleotide sequence ID" value="NZ_JAGETZ010000001.1"/>
</dbReference>
<proteinExistence type="predicted"/>
<dbReference type="Proteomes" id="UP000664369">
    <property type="component" value="Unassembled WGS sequence"/>
</dbReference>
<evidence type="ECO:0000313" key="1">
    <source>
        <dbReference type="EMBL" id="MBO2007481.1"/>
    </source>
</evidence>
<protein>
    <submittedName>
        <fullName evidence="1">Uncharacterized protein</fullName>
    </submittedName>
</protein>
<organism evidence="1 2">
    <name type="scientific">Hymenobacter negativus</name>
    <dbReference type="NCBI Taxonomy" id="2795026"/>
    <lineage>
        <taxon>Bacteria</taxon>
        <taxon>Pseudomonadati</taxon>
        <taxon>Bacteroidota</taxon>
        <taxon>Cytophagia</taxon>
        <taxon>Cytophagales</taxon>
        <taxon>Hymenobacteraceae</taxon>
        <taxon>Hymenobacter</taxon>
    </lineage>
</organism>
<reference evidence="1 2" key="1">
    <citation type="submission" date="2021-03" db="EMBL/GenBank/DDBJ databases">
        <authorList>
            <person name="Kim M.K."/>
        </authorList>
    </citation>
    <scope>NUCLEOTIDE SEQUENCE [LARGE SCALE GENOMIC DNA]</scope>
    <source>
        <strain evidence="1 2">BT442</strain>
    </source>
</reference>
<evidence type="ECO:0000313" key="2">
    <source>
        <dbReference type="Proteomes" id="UP000664369"/>
    </source>
</evidence>
<keyword evidence="2" id="KW-1185">Reference proteome</keyword>
<comment type="caution">
    <text evidence="1">The sequence shown here is derived from an EMBL/GenBank/DDBJ whole genome shotgun (WGS) entry which is preliminary data.</text>
</comment>
<sequence length="94" mass="10743">MLDFYFIPDELSNMTSSMHLKYAGCIEEEEFEMAQKAGLIENHADYYGRFRWSRSQVLNKVELLANCPFRMSIALNEVLTQAKATDMGLLAIGD</sequence>
<dbReference type="EMBL" id="JAGETZ010000001">
    <property type="protein sequence ID" value="MBO2007481.1"/>
    <property type="molecule type" value="Genomic_DNA"/>
</dbReference>
<name>A0ABS3Q8B5_9BACT</name>
<accession>A0ABS3Q8B5</accession>